<keyword evidence="1" id="KW-0808">Transferase</keyword>
<keyword evidence="3" id="KW-0902">Two-component regulatory system</keyword>
<feature type="transmembrane region" description="Helical" evidence="5">
    <location>
        <begin position="12"/>
        <end position="30"/>
    </location>
</feature>
<keyword evidence="5" id="KW-1133">Transmembrane helix</keyword>
<evidence type="ECO:0000256" key="4">
    <source>
        <dbReference type="SAM" id="Coils"/>
    </source>
</evidence>
<keyword evidence="4" id="KW-0175">Coiled coil</keyword>
<dbReference type="CDD" id="cd16917">
    <property type="entry name" value="HATPase_UhpB-NarQ-NarX-like"/>
    <property type="match status" value="1"/>
</dbReference>
<dbReference type="Gene3D" id="1.20.5.1930">
    <property type="match status" value="1"/>
</dbReference>
<evidence type="ECO:0000313" key="9">
    <source>
        <dbReference type="Proteomes" id="UP000035963"/>
    </source>
</evidence>
<dbReference type="InterPro" id="IPR036890">
    <property type="entry name" value="HATPase_C_sf"/>
</dbReference>
<evidence type="ECO:0000256" key="3">
    <source>
        <dbReference type="ARBA" id="ARBA00023012"/>
    </source>
</evidence>
<dbReference type="PATRIC" id="fig|908627.4.peg.7516"/>
<dbReference type="RefSeq" id="WP_047896535.1">
    <property type="nucleotide sequence ID" value="NZ_AEJF01000197.1"/>
</dbReference>
<dbReference type="OrthoDB" id="9147043at2"/>
<feature type="transmembrane region" description="Helical" evidence="5">
    <location>
        <begin position="325"/>
        <end position="345"/>
    </location>
</feature>
<feature type="domain" description="Histidine kinase/HSP90-like ATPase" evidence="6">
    <location>
        <begin position="550"/>
        <end position="640"/>
    </location>
</feature>
<keyword evidence="9" id="KW-1185">Reference proteome</keyword>
<dbReference type="Pfam" id="PF02518">
    <property type="entry name" value="HATPase_c"/>
    <property type="match status" value="1"/>
</dbReference>
<gene>
    <name evidence="8" type="ORF">EOS_33605</name>
</gene>
<evidence type="ECO:0000256" key="2">
    <source>
        <dbReference type="ARBA" id="ARBA00022777"/>
    </source>
</evidence>
<dbReference type="InterPro" id="IPR050482">
    <property type="entry name" value="Sensor_HK_TwoCompSys"/>
</dbReference>
<dbReference type="GO" id="GO:0000160">
    <property type="term" value="P:phosphorelay signal transduction system"/>
    <property type="evidence" value="ECO:0007669"/>
    <property type="project" value="UniProtKB-KW"/>
</dbReference>
<dbReference type="Proteomes" id="UP000035963">
    <property type="component" value="Unassembled WGS sequence"/>
</dbReference>
<dbReference type="AlphaFoldDB" id="A0A0J1CM54"/>
<evidence type="ECO:0000256" key="1">
    <source>
        <dbReference type="ARBA" id="ARBA00022679"/>
    </source>
</evidence>
<dbReference type="Pfam" id="PF07695">
    <property type="entry name" value="7TMR-DISM_7TM"/>
    <property type="match status" value="1"/>
</dbReference>
<feature type="transmembrane region" description="Helical" evidence="5">
    <location>
        <begin position="382"/>
        <end position="404"/>
    </location>
</feature>
<comment type="caution">
    <text evidence="8">The sequence shown here is derived from an EMBL/GenBank/DDBJ whole genome shotgun (WGS) entry which is preliminary data.</text>
</comment>
<keyword evidence="2 8" id="KW-0418">Kinase</keyword>
<feature type="transmembrane region" description="Helical" evidence="5">
    <location>
        <begin position="208"/>
        <end position="228"/>
    </location>
</feature>
<dbReference type="GO" id="GO:0016301">
    <property type="term" value="F:kinase activity"/>
    <property type="evidence" value="ECO:0007669"/>
    <property type="project" value="UniProtKB-KW"/>
</dbReference>
<reference evidence="8 9" key="1">
    <citation type="journal article" date="2015" name="Genome Announc.">
        <title>Draft Genome Sequence of Burkholderia sp. Strain PML1(12), an Ectomycorrhizosphere-Inhabiting Bacterium with Effective Mineral-Weathering Ability.</title>
        <authorList>
            <person name="Uroz S."/>
            <person name="Oger P."/>
        </authorList>
    </citation>
    <scope>NUCLEOTIDE SEQUENCE [LARGE SCALE GENOMIC DNA]</scope>
    <source>
        <strain evidence="9">PML1(12)</strain>
    </source>
</reference>
<feature type="coiled-coil region" evidence="4">
    <location>
        <begin position="411"/>
        <end position="445"/>
    </location>
</feature>
<evidence type="ECO:0000313" key="8">
    <source>
        <dbReference type="EMBL" id="KLU21875.1"/>
    </source>
</evidence>
<feature type="transmembrane region" description="Helical" evidence="5">
    <location>
        <begin position="296"/>
        <end position="319"/>
    </location>
</feature>
<feature type="transmembrane region" description="Helical" evidence="5">
    <location>
        <begin position="235"/>
        <end position="257"/>
    </location>
</feature>
<dbReference type="PANTHER" id="PTHR24421">
    <property type="entry name" value="NITRATE/NITRITE SENSOR PROTEIN NARX-RELATED"/>
    <property type="match status" value="1"/>
</dbReference>
<protein>
    <submittedName>
        <fullName evidence="8">Histidine kinase</fullName>
    </submittedName>
</protein>
<accession>A0A0J1CM54</accession>
<evidence type="ECO:0000259" key="7">
    <source>
        <dbReference type="Pfam" id="PF07695"/>
    </source>
</evidence>
<feature type="domain" description="7TM-DISM receptor extracellular" evidence="7">
    <location>
        <begin position="214"/>
        <end position="402"/>
    </location>
</feature>
<name>A0A0J1CM54_9BURK</name>
<keyword evidence="5" id="KW-0812">Transmembrane</keyword>
<keyword evidence="5" id="KW-0472">Membrane</keyword>
<dbReference type="SUPFAM" id="SSF55874">
    <property type="entry name" value="ATPase domain of HSP90 chaperone/DNA topoisomerase II/histidine kinase"/>
    <property type="match status" value="1"/>
</dbReference>
<dbReference type="Gene3D" id="3.30.565.10">
    <property type="entry name" value="Histidine kinase-like ATPase, C-terminal domain"/>
    <property type="match status" value="1"/>
</dbReference>
<dbReference type="InterPro" id="IPR011623">
    <property type="entry name" value="7TMR_DISM_rcpt_extracell_dom1"/>
</dbReference>
<evidence type="ECO:0000259" key="6">
    <source>
        <dbReference type="Pfam" id="PF02518"/>
    </source>
</evidence>
<evidence type="ECO:0000256" key="5">
    <source>
        <dbReference type="SAM" id="Phobius"/>
    </source>
</evidence>
<feature type="transmembrane region" description="Helical" evidence="5">
    <location>
        <begin position="263"/>
        <end position="284"/>
    </location>
</feature>
<dbReference type="InterPro" id="IPR003594">
    <property type="entry name" value="HATPase_dom"/>
</dbReference>
<organism evidence="8 9">
    <name type="scientific">Caballeronia mineralivorans PML1(12)</name>
    <dbReference type="NCBI Taxonomy" id="908627"/>
    <lineage>
        <taxon>Bacteria</taxon>
        <taxon>Pseudomonadati</taxon>
        <taxon>Pseudomonadota</taxon>
        <taxon>Betaproteobacteria</taxon>
        <taxon>Burkholderiales</taxon>
        <taxon>Burkholderiaceae</taxon>
        <taxon>Caballeronia</taxon>
    </lineage>
</organism>
<dbReference type="EMBL" id="AEJF01000197">
    <property type="protein sequence ID" value="KLU21875.1"/>
    <property type="molecule type" value="Genomic_DNA"/>
</dbReference>
<proteinExistence type="predicted"/>
<sequence>MIHRPARFPANAILVFSVTLLIAVGVWYTGTGGAKSTGGAVHFTQAEWQSTDAPDFSPPPTAFESRTLPGSRHYVTLPAQLPANTPRSTPTAPDIRTTWIRLSASGVRIPSGRLALYVSRIKTDGTIAMYVDGRLVQRAQQQGPLWNSLFTPLWVALDHGVGDAPLNEILIRIEHTPENPVALSSLWLGSADALRSRYYMRQWLQRELPATLSASFLAVGIFALFVWFSRRRETGYLLFFNLAATSFVGHLHYYVNLPITSDWFAWLTINSLFWLILVVHFYLCQMHGRPLRGLTWTLSGVILLITVLTLPVVAVLPVLPSTPVIIPLIYAAALVMAATVGLVGVLSAWRRSREARLVAVGVGICALLGVPDWMLYNNVINIEGWFLGAYTNAVTFGMFGLLMYRRYVNAISEFERMNANLAQRLKEREAELELSHQRLREAEHRQTISDERRRLMQDMHDGLGSSLISAIRLVETGDVSDVKVSQILKACLDDLKLTIDSMEPVEADLLLLLATLRFRLEPRLEGTGITLLWEVRELPTLFWLDPSSALHILRIVQESIANILHHTHASVIRMSTAVETAGVEVIIEDNGQGFDVETVLCTTSGRGLHNQMRRARALDGRATWHSEARGTRFTLWLPLERSAHAAQTST</sequence>
<feature type="transmembrane region" description="Helical" evidence="5">
    <location>
        <begin position="357"/>
        <end position="376"/>
    </location>
</feature>